<name>A0ABR7YD13_9SPHI</name>
<protein>
    <submittedName>
        <fullName evidence="8">Azurin</fullName>
    </submittedName>
</protein>
<dbReference type="CDD" id="cd13922">
    <property type="entry name" value="Azurin"/>
    <property type="match status" value="1"/>
</dbReference>
<accession>A0ABR7YD13</accession>
<dbReference type="PROSITE" id="PS00196">
    <property type="entry name" value="COPPER_BLUE"/>
    <property type="match status" value="1"/>
</dbReference>
<keyword evidence="1" id="KW-0813">Transport</keyword>
<dbReference type="Gene3D" id="2.60.40.420">
    <property type="entry name" value="Cupredoxins - blue copper proteins"/>
    <property type="match status" value="1"/>
</dbReference>
<dbReference type="InterPro" id="IPR008972">
    <property type="entry name" value="Cupredoxin"/>
</dbReference>
<feature type="signal peptide" evidence="6">
    <location>
        <begin position="1"/>
        <end position="18"/>
    </location>
</feature>
<keyword evidence="2" id="KW-0479">Metal-binding</keyword>
<evidence type="ECO:0000256" key="1">
    <source>
        <dbReference type="ARBA" id="ARBA00022448"/>
    </source>
</evidence>
<keyword evidence="3" id="KW-0249">Electron transport</keyword>
<evidence type="ECO:0000256" key="5">
    <source>
        <dbReference type="SAM" id="MobiDB-lite"/>
    </source>
</evidence>
<evidence type="ECO:0000256" key="2">
    <source>
        <dbReference type="ARBA" id="ARBA00022723"/>
    </source>
</evidence>
<proteinExistence type="predicted"/>
<evidence type="ECO:0000256" key="6">
    <source>
        <dbReference type="SAM" id="SignalP"/>
    </source>
</evidence>
<dbReference type="InterPro" id="IPR014068">
    <property type="entry name" value="Azurin"/>
</dbReference>
<dbReference type="SUPFAM" id="SSF49503">
    <property type="entry name" value="Cupredoxins"/>
    <property type="match status" value="1"/>
</dbReference>
<keyword evidence="9" id="KW-1185">Reference proteome</keyword>
<keyword evidence="6" id="KW-0732">Signal</keyword>
<dbReference type="InterPro" id="IPR050845">
    <property type="entry name" value="Cu-binding_ET"/>
</dbReference>
<feature type="compositionally biased region" description="Basic and acidic residues" evidence="5">
    <location>
        <begin position="29"/>
        <end position="41"/>
    </location>
</feature>
<dbReference type="Pfam" id="PF00127">
    <property type="entry name" value="Copper-bind"/>
    <property type="match status" value="1"/>
</dbReference>
<evidence type="ECO:0000313" key="8">
    <source>
        <dbReference type="EMBL" id="MBD1429194.1"/>
    </source>
</evidence>
<dbReference type="RefSeq" id="WP_190301795.1">
    <property type="nucleotide sequence ID" value="NZ_JACOIJ010000008.1"/>
</dbReference>
<dbReference type="PROSITE" id="PS51257">
    <property type="entry name" value="PROKAR_LIPOPROTEIN"/>
    <property type="match status" value="1"/>
</dbReference>
<keyword evidence="4" id="KW-0186">Copper</keyword>
<evidence type="ECO:0000256" key="3">
    <source>
        <dbReference type="ARBA" id="ARBA00022982"/>
    </source>
</evidence>
<evidence type="ECO:0000259" key="7">
    <source>
        <dbReference type="Pfam" id="PF00127"/>
    </source>
</evidence>
<feature type="region of interest" description="Disordered" evidence="5">
    <location>
        <begin position="25"/>
        <end position="58"/>
    </location>
</feature>
<dbReference type="PANTHER" id="PTHR38439">
    <property type="entry name" value="AURACYANIN-B"/>
    <property type="match status" value="1"/>
</dbReference>
<evidence type="ECO:0000256" key="4">
    <source>
        <dbReference type="ARBA" id="ARBA00023008"/>
    </source>
</evidence>
<dbReference type="PANTHER" id="PTHR38439:SF2">
    <property type="entry name" value="OUTER MEMBRANE PROTEIN H.8"/>
    <property type="match status" value="1"/>
</dbReference>
<feature type="domain" description="Blue (type 1) copper" evidence="7">
    <location>
        <begin position="63"/>
        <end position="180"/>
    </location>
</feature>
<comment type="caution">
    <text evidence="8">The sequence shown here is derived from an EMBL/GenBank/DDBJ whole genome shotgun (WGS) entry which is preliminary data.</text>
</comment>
<evidence type="ECO:0000313" key="9">
    <source>
        <dbReference type="Proteomes" id="UP000651271"/>
    </source>
</evidence>
<dbReference type="InterPro" id="IPR000923">
    <property type="entry name" value="BlueCu_1"/>
</dbReference>
<dbReference type="InterPro" id="IPR028871">
    <property type="entry name" value="BlueCu_1_BS"/>
</dbReference>
<reference evidence="8 9" key="1">
    <citation type="submission" date="2020-08" db="EMBL/GenBank/DDBJ databases">
        <title>Sphingobacterium sp. DN04309 isolated from aquaculture water.</title>
        <authorList>
            <person name="Zhang M."/>
        </authorList>
    </citation>
    <scope>NUCLEOTIDE SEQUENCE [LARGE SCALE GENOMIC DNA]</scope>
    <source>
        <strain evidence="8 9">DN04309</strain>
    </source>
</reference>
<sequence length="182" mass="19046">MKKLFKPALAVATVLAVACGGNNSQTTTDHSKHDHTSHDHAATTGIPAGEPTTTSTEAASDAVVIESDDQMKFNKSEIKVKAGKNVTITLKHVGKMAKEVMGNNLVILKPGTDIPAFGVEANKAKDTDYIPASLASSVIGHSKVIGGGEQDSFEVTLEAGKYDFICSFPGHLAIMKGVIIAE</sequence>
<gene>
    <name evidence="8" type="ORF">H8B04_06375</name>
</gene>
<feature type="chain" id="PRO_5046029412" evidence="6">
    <location>
        <begin position="19"/>
        <end position="182"/>
    </location>
</feature>
<dbReference type="Proteomes" id="UP000651271">
    <property type="component" value="Unassembled WGS sequence"/>
</dbReference>
<organism evidence="8 9">
    <name type="scientific">Sphingobacterium litopenaei</name>
    <dbReference type="NCBI Taxonomy" id="2763500"/>
    <lineage>
        <taxon>Bacteria</taxon>
        <taxon>Pseudomonadati</taxon>
        <taxon>Bacteroidota</taxon>
        <taxon>Sphingobacteriia</taxon>
        <taxon>Sphingobacteriales</taxon>
        <taxon>Sphingobacteriaceae</taxon>
        <taxon>Sphingobacterium</taxon>
    </lineage>
</organism>
<dbReference type="EMBL" id="JACOIJ010000008">
    <property type="protein sequence ID" value="MBD1429194.1"/>
    <property type="molecule type" value="Genomic_DNA"/>
</dbReference>